<sequence length="338" mass="37333">MNHITDITSESLSAKLTSQLDPVVPTFVLVDPMLGEPLPELVEAANECAGLDELNGMRSKAWQGAVFALVLDETIELEAHRHPYLVSVDPVTQALPNSARIAFEERARALTQGAAPYRIGGWLQSARDPQVLCGEIARLCRLCTQGGVARPARYLRMADRRVLALLRHVLGEQSIGSRLPSLSQWVWLDDAGELERLSRTEPTTDKALVIPPVAWSRLALGMDIHPVRARWIGMASDARTDFDRVERALAHAGTMSIKWPARFQDSADRQAWALLYLLFGDLSGQRSIEMLLRQGDPAHPEGPGEPAEAFHLLFDAAFDVAVRMRLEASHSPTLEENS</sequence>
<keyword evidence="2" id="KW-1185">Reference proteome</keyword>
<evidence type="ECO:0008006" key="3">
    <source>
        <dbReference type="Google" id="ProtNLM"/>
    </source>
</evidence>
<dbReference type="RefSeq" id="WP_144308341.1">
    <property type="nucleotide sequence ID" value="NZ_VMNK01000003.1"/>
</dbReference>
<dbReference type="Proteomes" id="UP000319502">
    <property type="component" value="Unassembled WGS sequence"/>
</dbReference>
<organism evidence="1 2">
    <name type="scientific">Denitromonas halophila</name>
    <dbReference type="NCBI Taxonomy" id="1629404"/>
    <lineage>
        <taxon>Bacteria</taxon>
        <taxon>Pseudomonadati</taxon>
        <taxon>Pseudomonadota</taxon>
        <taxon>Betaproteobacteria</taxon>
        <taxon>Rhodocyclales</taxon>
        <taxon>Zoogloeaceae</taxon>
        <taxon>Denitromonas</taxon>
    </lineage>
</organism>
<gene>
    <name evidence="1" type="ORF">FHP91_03910</name>
</gene>
<accession>A0A557R0X9</accession>
<evidence type="ECO:0000313" key="1">
    <source>
        <dbReference type="EMBL" id="TVO58819.1"/>
    </source>
</evidence>
<proteinExistence type="predicted"/>
<protein>
    <recommendedName>
        <fullName evidence="3">DUF4123 domain-containing protein</fullName>
    </recommendedName>
</protein>
<comment type="caution">
    <text evidence="1">The sequence shown here is derived from an EMBL/GenBank/DDBJ whole genome shotgun (WGS) entry which is preliminary data.</text>
</comment>
<dbReference type="EMBL" id="VMNK01000003">
    <property type="protein sequence ID" value="TVO58819.1"/>
    <property type="molecule type" value="Genomic_DNA"/>
</dbReference>
<dbReference type="AlphaFoldDB" id="A0A557R0X9"/>
<evidence type="ECO:0000313" key="2">
    <source>
        <dbReference type="Proteomes" id="UP000319502"/>
    </source>
</evidence>
<dbReference type="OrthoDB" id="8859301at2"/>
<name>A0A557R0X9_9RHOO</name>
<reference evidence="1 2" key="1">
    <citation type="submission" date="2019-07" db="EMBL/GenBank/DDBJ databases">
        <title>The pathways for chlorine oxyanion respiration interact through the shared metabolite chlorate.</title>
        <authorList>
            <person name="Barnum T.P."/>
            <person name="Cheng Y."/>
            <person name="Hill K.A."/>
            <person name="Lucas L.N."/>
            <person name="Carlson H.K."/>
            <person name="Coates J.D."/>
        </authorList>
    </citation>
    <scope>NUCLEOTIDE SEQUENCE [LARGE SCALE GENOMIC DNA]</scope>
    <source>
        <strain evidence="1 2">SFB-3</strain>
    </source>
</reference>